<organism evidence="2 3">
    <name type="scientific">Fannyhessea vaginae DSM 15829</name>
    <dbReference type="NCBI Taxonomy" id="525256"/>
    <lineage>
        <taxon>Bacteria</taxon>
        <taxon>Bacillati</taxon>
        <taxon>Actinomycetota</taxon>
        <taxon>Coriobacteriia</taxon>
        <taxon>Coriobacteriales</taxon>
        <taxon>Atopobiaceae</taxon>
        <taxon>Fannyhessea</taxon>
    </lineage>
</organism>
<protein>
    <submittedName>
        <fullName evidence="2">Uncharacterized protein</fullName>
    </submittedName>
</protein>
<evidence type="ECO:0000256" key="1">
    <source>
        <dbReference type="SAM" id="Phobius"/>
    </source>
</evidence>
<accession>F1T3Q3</accession>
<feature type="transmembrane region" description="Helical" evidence="1">
    <location>
        <begin position="72"/>
        <end position="89"/>
    </location>
</feature>
<gene>
    <name evidence="2" type="ORF">HMPREF0091_10294</name>
</gene>
<dbReference type="Proteomes" id="UP000005947">
    <property type="component" value="Unassembled WGS sequence"/>
</dbReference>
<evidence type="ECO:0000313" key="3">
    <source>
        <dbReference type="Proteomes" id="UP000005947"/>
    </source>
</evidence>
<dbReference type="RefSeq" id="WP_006302417.1">
    <property type="nucleotide sequence ID" value="NZ_ACGK02000001.1"/>
</dbReference>
<proteinExistence type="predicted"/>
<keyword evidence="1" id="KW-1133">Transmembrane helix</keyword>
<feature type="transmembrane region" description="Helical" evidence="1">
    <location>
        <begin position="12"/>
        <end position="29"/>
    </location>
</feature>
<dbReference type="EMBL" id="ACGK02000001">
    <property type="protein sequence ID" value="EGF23347.1"/>
    <property type="molecule type" value="Genomic_DNA"/>
</dbReference>
<keyword evidence="1" id="KW-0812">Transmembrane</keyword>
<name>F1T3Q3_9ACTN</name>
<keyword evidence="3" id="KW-1185">Reference proteome</keyword>
<feature type="transmembrane region" description="Helical" evidence="1">
    <location>
        <begin position="95"/>
        <end position="113"/>
    </location>
</feature>
<reference evidence="2 3" key="1">
    <citation type="submission" date="2011-02" db="EMBL/GenBank/DDBJ databases">
        <authorList>
            <person name="Muzny D."/>
            <person name="Qin X."/>
            <person name="Buhay C."/>
            <person name="Dugan-Rocha S."/>
            <person name="Ding Y."/>
            <person name="Chen G."/>
            <person name="Hawes A."/>
            <person name="Holder M."/>
            <person name="Jhangiani S."/>
            <person name="Johnson A."/>
            <person name="Khan Z."/>
            <person name="Li Z."/>
            <person name="Liu W."/>
            <person name="Liu X."/>
            <person name="Perez L."/>
            <person name="Shen H."/>
            <person name="Wang Q."/>
            <person name="Watt J."/>
            <person name="Xi L."/>
            <person name="Xin Y."/>
            <person name="Zhou J."/>
            <person name="Deng J."/>
            <person name="Jiang H."/>
            <person name="Liu Y."/>
            <person name="Qu J."/>
            <person name="Song X.-Z."/>
            <person name="Zhang L."/>
            <person name="Villasana D."/>
            <person name="Johnson A."/>
            <person name="Liu J."/>
            <person name="Liyanage D."/>
            <person name="Lorensuhewa L."/>
            <person name="Robinson T."/>
            <person name="Song A."/>
            <person name="Song B.-B."/>
            <person name="Dinh H."/>
            <person name="Thornton R."/>
            <person name="Coyle M."/>
            <person name="Francisco L."/>
            <person name="Jackson L."/>
            <person name="Javaid M."/>
            <person name="Korchina V."/>
            <person name="Kovar C."/>
            <person name="Mata R."/>
            <person name="Mathew T."/>
            <person name="Ngo R."/>
            <person name="Nguyen L."/>
            <person name="Nguyen N."/>
            <person name="Okwuonu G."/>
            <person name="Ongeri F."/>
            <person name="Pham C."/>
            <person name="Simmons D."/>
            <person name="Wilczek-Boney K."/>
            <person name="Hale W."/>
            <person name="Jakkamsetti A."/>
            <person name="Pham P."/>
            <person name="Ruth R."/>
            <person name="San Lucas F."/>
            <person name="Warren J."/>
            <person name="Zhang J."/>
            <person name="Zhao Z."/>
            <person name="Zhou C."/>
            <person name="Zhu D."/>
            <person name="Lee S."/>
            <person name="Bess C."/>
            <person name="Blankenburg K."/>
            <person name="Forbes L."/>
            <person name="Fu Q."/>
            <person name="Gubbala S."/>
            <person name="Hirani K."/>
            <person name="Jayaseelan J.C."/>
            <person name="Lara F."/>
            <person name="Munidasa M."/>
            <person name="Palculict T."/>
            <person name="Patil S."/>
            <person name="Pu L.-L."/>
            <person name="Saada N."/>
            <person name="Tang L."/>
            <person name="Weissenberger G."/>
            <person name="Zhu Y."/>
            <person name="Hemphill L."/>
            <person name="Shang Y."/>
            <person name="Youmans B."/>
            <person name="Ayvaz T."/>
            <person name="Ross M."/>
            <person name="Santibanez J."/>
            <person name="Aqrawi P."/>
            <person name="Gross S."/>
            <person name="Joshi V."/>
            <person name="Fowler G."/>
            <person name="Nazareth L."/>
            <person name="Reid J."/>
            <person name="Worley K."/>
            <person name="Petrosino J."/>
            <person name="Highlander S."/>
            <person name="Gibbs R."/>
        </authorList>
    </citation>
    <scope>NUCLEOTIDE SEQUENCE [LARGE SCALE GENOMIC DNA]</scope>
    <source>
        <strain evidence="2 3">DSM 15829</strain>
    </source>
</reference>
<comment type="caution">
    <text evidence="2">The sequence shown here is derived from an EMBL/GenBank/DDBJ whole genome shotgun (WGS) entry which is preliminary data.</text>
</comment>
<keyword evidence="1" id="KW-0472">Membrane</keyword>
<dbReference type="AlphaFoldDB" id="F1T3Q3"/>
<sequence length="116" mass="13286">MKTKTKLIEGFDSRLLIGYLSPLVFLTSASIYGDLLHVIYILAISGYALYSWYKLSCERYNKTYIHTKAKRLLVMLPVLIILSVLAHLVDSIWTVPGYILPCIMGYCAYIYVINKK</sequence>
<feature type="transmembrane region" description="Helical" evidence="1">
    <location>
        <begin position="35"/>
        <end position="52"/>
    </location>
</feature>
<evidence type="ECO:0000313" key="2">
    <source>
        <dbReference type="EMBL" id="EGF23347.1"/>
    </source>
</evidence>